<dbReference type="EMBL" id="CM007387">
    <property type="protein sequence ID" value="ONK65649.1"/>
    <property type="molecule type" value="Genomic_DNA"/>
</dbReference>
<dbReference type="Proteomes" id="UP000243459">
    <property type="component" value="Chromosome 7"/>
</dbReference>
<feature type="region of interest" description="Disordered" evidence="1">
    <location>
        <begin position="1"/>
        <end position="23"/>
    </location>
</feature>
<gene>
    <name evidence="2" type="ORF">A4U43_C07F39250</name>
</gene>
<dbReference type="Gramene" id="ONK65649">
    <property type="protein sequence ID" value="ONK65649"/>
    <property type="gene ID" value="A4U43_C07F39250"/>
</dbReference>
<evidence type="ECO:0000313" key="3">
    <source>
        <dbReference type="Proteomes" id="UP000243459"/>
    </source>
</evidence>
<organism evidence="2 3">
    <name type="scientific">Asparagus officinalis</name>
    <name type="common">Garden asparagus</name>
    <dbReference type="NCBI Taxonomy" id="4686"/>
    <lineage>
        <taxon>Eukaryota</taxon>
        <taxon>Viridiplantae</taxon>
        <taxon>Streptophyta</taxon>
        <taxon>Embryophyta</taxon>
        <taxon>Tracheophyta</taxon>
        <taxon>Spermatophyta</taxon>
        <taxon>Magnoliopsida</taxon>
        <taxon>Liliopsida</taxon>
        <taxon>Asparagales</taxon>
        <taxon>Asparagaceae</taxon>
        <taxon>Asparagoideae</taxon>
        <taxon>Asparagus</taxon>
    </lineage>
</organism>
<evidence type="ECO:0000313" key="2">
    <source>
        <dbReference type="EMBL" id="ONK65649.1"/>
    </source>
</evidence>
<feature type="compositionally biased region" description="Basic and acidic residues" evidence="1">
    <location>
        <begin position="7"/>
        <end position="18"/>
    </location>
</feature>
<dbReference type="AlphaFoldDB" id="A0A5P1ELI3"/>
<name>A0A5P1ELI3_ASPOF</name>
<proteinExistence type="predicted"/>
<keyword evidence="3" id="KW-1185">Reference proteome</keyword>
<evidence type="ECO:0000256" key="1">
    <source>
        <dbReference type="SAM" id="MobiDB-lite"/>
    </source>
</evidence>
<reference evidence="3" key="1">
    <citation type="journal article" date="2017" name="Nat. Commun.">
        <title>The asparagus genome sheds light on the origin and evolution of a young Y chromosome.</title>
        <authorList>
            <person name="Harkess A."/>
            <person name="Zhou J."/>
            <person name="Xu C."/>
            <person name="Bowers J.E."/>
            <person name="Van der Hulst R."/>
            <person name="Ayyampalayam S."/>
            <person name="Mercati F."/>
            <person name="Riccardi P."/>
            <person name="McKain M.R."/>
            <person name="Kakrana A."/>
            <person name="Tang H."/>
            <person name="Ray J."/>
            <person name="Groenendijk J."/>
            <person name="Arikit S."/>
            <person name="Mathioni S.M."/>
            <person name="Nakano M."/>
            <person name="Shan H."/>
            <person name="Telgmann-Rauber A."/>
            <person name="Kanno A."/>
            <person name="Yue Z."/>
            <person name="Chen H."/>
            <person name="Li W."/>
            <person name="Chen Y."/>
            <person name="Xu X."/>
            <person name="Zhang Y."/>
            <person name="Luo S."/>
            <person name="Chen H."/>
            <person name="Gao J."/>
            <person name="Mao Z."/>
            <person name="Pires J.C."/>
            <person name="Luo M."/>
            <person name="Kudrna D."/>
            <person name="Wing R.A."/>
            <person name="Meyers B.C."/>
            <person name="Yi K."/>
            <person name="Kong H."/>
            <person name="Lavrijsen P."/>
            <person name="Sunseri F."/>
            <person name="Falavigna A."/>
            <person name="Ye Y."/>
            <person name="Leebens-Mack J.H."/>
            <person name="Chen G."/>
        </authorList>
    </citation>
    <scope>NUCLEOTIDE SEQUENCE [LARGE SCALE GENOMIC DNA]</scope>
    <source>
        <strain evidence="3">cv. DH0086</strain>
    </source>
</reference>
<protein>
    <submittedName>
        <fullName evidence="2">Uncharacterized protein</fullName>
    </submittedName>
</protein>
<accession>A0A5P1ELI3</accession>
<sequence length="151" mass="16967">MKRRMKTREERAEREEQSRCLARGDAAAAGRRRDLARAAMEEESSFVGRGGWWLEGAEQSVDLPFSFIILGVNCRTHHLHGLPPPSLSTKGWTSFGLVRISYLALIALPNLMSRTNSTVNREAHLSDSGAPNFLNFWDVKARNRTNRAMVA</sequence>